<evidence type="ECO:0000256" key="1">
    <source>
        <dbReference type="ARBA" id="ARBA00004141"/>
    </source>
</evidence>
<protein>
    <submittedName>
        <fullName evidence="10">Uncharacterized protein</fullName>
    </submittedName>
</protein>
<organism evidence="10 11">
    <name type="scientific">Hebeloma cylindrosporum</name>
    <dbReference type="NCBI Taxonomy" id="76867"/>
    <lineage>
        <taxon>Eukaryota</taxon>
        <taxon>Fungi</taxon>
        <taxon>Dikarya</taxon>
        <taxon>Basidiomycota</taxon>
        <taxon>Agaricomycotina</taxon>
        <taxon>Agaricomycetes</taxon>
        <taxon>Agaricomycetidae</taxon>
        <taxon>Agaricales</taxon>
        <taxon>Agaricineae</taxon>
        <taxon>Hymenogastraceae</taxon>
        <taxon>Hebeloma</taxon>
    </lineage>
</organism>
<dbReference type="AlphaFoldDB" id="A0A0C3C651"/>
<evidence type="ECO:0000256" key="5">
    <source>
        <dbReference type="ARBA" id="ARBA00023136"/>
    </source>
</evidence>
<dbReference type="InterPro" id="IPR027469">
    <property type="entry name" value="Cation_efflux_TMD_sf"/>
</dbReference>
<dbReference type="GO" id="GO:0008324">
    <property type="term" value="F:monoatomic cation transmembrane transporter activity"/>
    <property type="evidence" value="ECO:0007669"/>
    <property type="project" value="InterPro"/>
</dbReference>
<feature type="domain" description="Cation efflux protein transmembrane" evidence="8">
    <location>
        <begin position="114"/>
        <end position="305"/>
    </location>
</feature>
<comment type="subcellular location">
    <subcellularLocation>
        <location evidence="1">Membrane</location>
        <topology evidence="1">Multi-pass membrane protein</topology>
    </subcellularLocation>
</comment>
<feature type="compositionally biased region" description="Low complexity" evidence="6">
    <location>
        <begin position="1"/>
        <end position="13"/>
    </location>
</feature>
<evidence type="ECO:0000259" key="8">
    <source>
        <dbReference type="Pfam" id="PF01545"/>
    </source>
</evidence>
<evidence type="ECO:0000313" key="10">
    <source>
        <dbReference type="EMBL" id="KIM44355.1"/>
    </source>
</evidence>
<dbReference type="HOGENOM" id="CLU_013430_2_2_1"/>
<dbReference type="InterPro" id="IPR036837">
    <property type="entry name" value="Cation_efflux_CTD_sf"/>
</dbReference>
<feature type="transmembrane region" description="Helical" evidence="7">
    <location>
        <begin position="110"/>
        <end position="131"/>
    </location>
</feature>
<dbReference type="Pfam" id="PF01545">
    <property type="entry name" value="Cation_efflux"/>
    <property type="match status" value="1"/>
</dbReference>
<dbReference type="FunFam" id="1.20.1510.10:FF:000005">
    <property type="entry name" value="Putative Cation diffusion facilitator 1"/>
    <property type="match status" value="1"/>
</dbReference>
<dbReference type="EMBL" id="KN831774">
    <property type="protein sequence ID" value="KIM44355.1"/>
    <property type="molecule type" value="Genomic_DNA"/>
</dbReference>
<dbReference type="InterPro" id="IPR050291">
    <property type="entry name" value="CDF_Transporter"/>
</dbReference>
<reference evidence="10 11" key="1">
    <citation type="submission" date="2014-04" db="EMBL/GenBank/DDBJ databases">
        <authorList>
            <consortium name="DOE Joint Genome Institute"/>
            <person name="Kuo A."/>
            <person name="Gay G."/>
            <person name="Dore J."/>
            <person name="Kohler A."/>
            <person name="Nagy L.G."/>
            <person name="Floudas D."/>
            <person name="Copeland A."/>
            <person name="Barry K.W."/>
            <person name="Cichocki N."/>
            <person name="Veneault-Fourrey C."/>
            <person name="LaButti K."/>
            <person name="Lindquist E.A."/>
            <person name="Lipzen A."/>
            <person name="Lundell T."/>
            <person name="Morin E."/>
            <person name="Murat C."/>
            <person name="Sun H."/>
            <person name="Tunlid A."/>
            <person name="Henrissat B."/>
            <person name="Grigoriev I.V."/>
            <person name="Hibbett D.S."/>
            <person name="Martin F."/>
            <person name="Nordberg H.P."/>
            <person name="Cantor M.N."/>
            <person name="Hua S.X."/>
        </authorList>
    </citation>
    <scope>NUCLEOTIDE SEQUENCE [LARGE SCALE GENOMIC DNA]</scope>
    <source>
        <strain evidence="11">h7</strain>
    </source>
</reference>
<keyword evidence="2" id="KW-0813">Transport</keyword>
<keyword evidence="3 7" id="KW-0812">Transmembrane</keyword>
<evidence type="ECO:0000256" key="6">
    <source>
        <dbReference type="SAM" id="MobiDB-lite"/>
    </source>
</evidence>
<feature type="transmembrane region" description="Helical" evidence="7">
    <location>
        <begin position="179"/>
        <end position="197"/>
    </location>
</feature>
<reference evidence="11" key="2">
    <citation type="submission" date="2015-01" db="EMBL/GenBank/DDBJ databases">
        <title>Evolutionary Origins and Diversification of the Mycorrhizal Mutualists.</title>
        <authorList>
            <consortium name="DOE Joint Genome Institute"/>
            <consortium name="Mycorrhizal Genomics Consortium"/>
            <person name="Kohler A."/>
            <person name="Kuo A."/>
            <person name="Nagy L.G."/>
            <person name="Floudas D."/>
            <person name="Copeland A."/>
            <person name="Barry K.W."/>
            <person name="Cichocki N."/>
            <person name="Veneault-Fourrey C."/>
            <person name="LaButti K."/>
            <person name="Lindquist E.A."/>
            <person name="Lipzen A."/>
            <person name="Lundell T."/>
            <person name="Morin E."/>
            <person name="Murat C."/>
            <person name="Riley R."/>
            <person name="Ohm R."/>
            <person name="Sun H."/>
            <person name="Tunlid A."/>
            <person name="Henrissat B."/>
            <person name="Grigoriev I.V."/>
            <person name="Hibbett D.S."/>
            <person name="Martin F."/>
        </authorList>
    </citation>
    <scope>NUCLEOTIDE SEQUENCE [LARGE SCALE GENOMIC DNA]</scope>
    <source>
        <strain evidence="11">h7</strain>
    </source>
</reference>
<proteinExistence type="predicted"/>
<dbReference type="PANTHER" id="PTHR43840">
    <property type="entry name" value="MITOCHONDRIAL METAL TRANSPORTER 1-RELATED"/>
    <property type="match status" value="1"/>
</dbReference>
<evidence type="ECO:0000256" key="4">
    <source>
        <dbReference type="ARBA" id="ARBA00022989"/>
    </source>
</evidence>
<keyword evidence="5 7" id="KW-0472">Membrane</keyword>
<keyword evidence="11" id="KW-1185">Reference proteome</keyword>
<dbReference type="NCBIfam" id="TIGR01297">
    <property type="entry name" value="CDF"/>
    <property type="match status" value="1"/>
</dbReference>
<dbReference type="STRING" id="686832.A0A0C3C651"/>
<dbReference type="SUPFAM" id="SSF161111">
    <property type="entry name" value="Cation efflux protein transmembrane domain-like"/>
    <property type="match status" value="1"/>
</dbReference>
<dbReference type="SUPFAM" id="SSF160240">
    <property type="entry name" value="Cation efflux protein cytoplasmic domain-like"/>
    <property type="match status" value="1"/>
</dbReference>
<dbReference type="Gene3D" id="1.20.1510.10">
    <property type="entry name" value="Cation efflux protein transmembrane domain"/>
    <property type="match status" value="1"/>
</dbReference>
<dbReference type="GO" id="GO:0098771">
    <property type="term" value="P:inorganic ion homeostasis"/>
    <property type="evidence" value="ECO:0007669"/>
    <property type="project" value="UniProtKB-ARBA"/>
</dbReference>
<accession>A0A0C3C651</accession>
<dbReference type="InterPro" id="IPR058533">
    <property type="entry name" value="Cation_efflux_TM"/>
</dbReference>
<evidence type="ECO:0000256" key="7">
    <source>
        <dbReference type="SAM" id="Phobius"/>
    </source>
</evidence>
<evidence type="ECO:0000256" key="3">
    <source>
        <dbReference type="ARBA" id="ARBA00022692"/>
    </source>
</evidence>
<dbReference type="PANTHER" id="PTHR43840:SF12">
    <property type="entry name" value="CATION DIFFUSION FACILITATOR 1 (AFU_ORTHOLOGUE AFUA_1G14440)"/>
    <property type="match status" value="1"/>
</dbReference>
<name>A0A0C3C651_HEBCY</name>
<dbReference type="InterPro" id="IPR002524">
    <property type="entry name" value="Cation_efflux"/>
</dbReference>
<feature type="transmembrane region" description="Helical" evidence="7">
    <location>
        <begin position="217"/>
        <end position="235"/>
    </location>
</feature>
<feature type="region of interest" description="Disordered" evidence="6">
    <location>
        <begin position="1"/>
        <end position="37"/>
    </location>
</feature>
<evidence type="ECO:0000256" key="2">
    <source>
        <dbReference type="ARBA" id="ARBA00022448"/>
    </source>
</evidence>
<dbReference type="OrthoDB" id="78296at2759"/>
<dbReference type="GO" id="GO:0030003">
    <property type="term" value="P:intracellular monoatomic cation homeostasis"/>
    <property type="evidence" value="ECO:0007669"/>
    <property type="project" value="UniProtKB-ARBA"/>
</dbReference>
<dbReference type="Pfam" id="PF16916">
    <property type="entry name" value="ZT_dimer"/>
    <property type="match status" value="1"/>
</dbReference>
<dbReference type="GO" id="GO:0016020">
    <property type="term" value="C:membrane"/>
    <property type="evidence" value="ECO:0007669"/>
    <property type="project" value="UniProtKB-SubCell"/>
</dbReference>
<evidence type="ECO:0000313" key="11">
    <source>
        <dbReference type="Proteomes" id="UP000053424"/>
    </source>
</evidence>
<feature type="domain" description="Cation efflux protein cytoplasmic" evidence="9">
    <location>
        <begin position="326"/>
        <end position="387"/>
    </location>
</feature>
<dbReference type="Gene3D" id="3.30.70.1350">
    <property type="entry name" value="Cation efflux protein, cytoplasmic domain"/>
    <property type="match status" value="1"/>
</dbReference>
<dbReference type="InterPro" id="IPR027470">
    <property type="entry name" value="Cation_efflux_CTD"/>
</dbReference>
<evidence type="ECO:0000259" key="9">
    <source>
        <dbReference type="Pfam" id="PF16916"/>
    </source>
</evidence>
<feature type="transmembrane region" description="Helical" evidence="7">
    <location>
        <begin position="137"/>
        <end position="158"/>
    </location>
</feature>
<sequence>MVDAIGSPGPSSGNSTSKLPTDTVVPDHLQGDIERTPTSTTVLPVDPYQFRDGIVPDEAIAGLRQRNKGKALAKYQLRQNNLISALLKPMEEHTEDAKNVEEVARLPVKIAIYSSLIANIGLCILQMYAAISSQSLSLLATGIDSVFDIGSNVLLFWLHRKAAKLDFNKWPVGGARLETIGNIIYVFLMGAVNLVVIVESVRTLVSKEGDELASFHLPSIIAVAVALVVKFRLFAYSYSLRKHSSQVQVLWEDHRNDLWMNGFGILMSTGGSKLRWYLDPMGAIIIASGVILSWGRTIYSEFELLAGKSAPHDFLQLLIYKASTFTDEIEKIDTVRAYHSGPDYFVEVDIVMDGNTPLWKAHDVSQQLQDKIEVLPNVERAFVHVDHEWTHAPEHRKAPKKTT</sequence>
<feature type="transmembrane region" description="Helical" evidence="7">
    <location>
        <begin position="276"/>
        <end position="295"/>
    </location>
</feature>
<gene>
    <name evidence="10" type="ORF">M413DRAFT_443351</name>
</gene>
<keyword evidence="4 7" id="KW-1133">Transmembrane helix</keyword>
<dbReference type="Proteomes" id="UP000053424">
    <property type="component" value="Unassembled WGS sequence"/>
</dbReference>